<comment type="caution">
    <text evidence="6">The sequence shown here is derived from an EMBL/GenBank/DDBJ whole genome shotgun (WGS) entry which is preliminary data.</text>
</comment>
<dbReference type="InterPro" id="IPR036020">
    <property type="entry name" value="WW_dom_sf"/>
</dbReference>
<dbReference type="CDD" id="cd00201">
    <property type="entry name" value="WW"/>
    <property type="match status" value="1"/>
</dbReference>
<dbReference type="PROSITE" id="PS50020">
    <property type="entry name" value="WW_DOMAIN_2"/>
    <property type="match status" value="1"/>
</dbReference>
<protein>
    <submittedName>
        <fullName evidence="6">Uncharacterized protein</fullName>
    </submittedName>
</protein>
<name>A0AAV5VHV1_9BILA</name>
<evidence type="ECO:0000259" key="5">
    <source>
        <dbReference type="PROSITE" id="PS50238"/>
    </source>
</evidence>
<organism evidence="6 7">
    <name type="scientific">Pristionchus fissidentatus</name>
    <dbReference type="NCBI Taxonomy" id="1538716"/>
    <lineage>
        <taxon>Eukaryota</taxon>
        <taxon>Metazoa</taxon>
        <taxon>Ecdysozoa</taxon>
        <taxon>Nematoda</taxon>
        <taxon>Chromadorea</taxon>
        <taxon>Rhabditida</taxon>
        <taxon>Rhabditina</taxon>
        <taxon>Diplogasteromorpha</taxon>
        <taxon>Diplogasteroidea</taxon>
        <taxon>Neodiplogasteridae</taxon>
        <taxon>Pristionchus</taxon>
    </lineage>
</organism>
<dbReference type="InterPro" id="IPR008936">
    <property type="entry name" value="Rho_GTPase_activation_prot"/>
</dbReference>
<dbReference type="SMART" id="SM00456">
    <property type="entry name" value="WW"/>
    <property type="match status" value="1"/>
</dbReference>
<dbReference type="PROSITE" id="PS50238">
    <property type="entry name" value="RHOGAP"/>
    <property type="match status" value="1"/>
</dbReference>
<keyword evidence="1" id="KW-0343">GTPase activation</keyword>
<dbReference type="AlphaFoldDB" id="A0AAV5VHV1"/>
<dbReference type="PANTHER" id="PTHR23176:SF129">
    <property type="entry name" value="RHO GTPASE ACTIVATING PROTEIN AT 16F, ISOFORM E-RELATED"/>
    <property type="match status" value="1"/>
</dbReference>
<dbReference type="SUPFAM" id="SSF51045">
    <property type="entry name" value="WW domain"/>
    <property type="match status" value="1"/>
</dbReference>
<dbReference type="Pfam" id="PF00620">
    <property type="entry name" value="RhoGAP"/>
    <property type="match status" value="1"/>
</dbReference>
<gene>
    <name evidence="6" type="ORF">PFISCL1PPCAC_10594</name>
</gene>
<feature type="non-terminal residue" evidence="6">
    <location>
        <position position="1"/>
    </location>
</feature>
<dbReference type="PROSITE" id="PS01159">
    <property type="entry name" value="WW_DOMAIN_1"/>
    <property type="match status" value="1"/>
</dbReference>
<feature type="domain" description="PH" evidence="3">
    <location>
        <begin position="234"/>
        <end position="341"/>
    </location>
</feature>
<dbReference type="Pfam" id="PF00169">
    <property type="entry name" value="PH"/>
    <property type="match status" value="1"/>
</dbReference>
<dbReference type="EMBL" id="BTSY01000003">
    <property type="protein sequence ID" value="GMT19297.1"/>
    <property type="molecule type" value="Genomic_DNA"/>
</dbReference>
<dbReference type="PROSITE" id="PS50003">
    <property type="entry name" value="PH_DOMAIN"/>
    <property type="match status" value="1"/>
</dbReference>
<dbReference type="SUPFAM" id="SSF48350">
    <property type="entry name" value="GTPase activation domain, GAP"/>
    <property type="match status" value="1"/>
</dbReference>
<feature type="region of interest" description="Disordered" evidence="2">
    <location>
        <begin position="577"/>
        <end position="602"/>
    </location>
</feature>
<dbReference type="SMART" id="SM00324">
    <property type="entry name" value="RhoGAP"/>
    <property type="match status" value="1"/>
</dbReference>
<reference evidence="6" key="1">
    <citation type="submission" date="2023-10" db="EMBL/GenBank/DDBJ databases">
        <title>Genome assembly of Pristionchus species.</title>
        <authorList>
            <person name="Yoshida K."/>
            <person name="Sommer R.J."/>
        </authorList>
    </citation>
    <scope>NUCLEOTIDE SEQUENCE</scope>
    <source>
        <strain evidence="6">RS5133</strain>
    </source>
</reference>
<evidence type="ECO:0000259" key="4">
    <source>
        <dbReference type="PROSITE" id="PS50020"/>
    </source>
</evidence>
<dbReference type="GO" id="GO:0005737">
    <property type="term" value="C:cytoplasm"/>
    <property type="evidence" value="ECO:0007669"/>
    <property type="project" value="TreeGrafter"/>
</dbReference>
<dbReference type="InterPro" id="IPR001849">
    <property type="entry name" value="PH_domain"/>
</dbReference>
<dbReference type="InterPro" id="IPR001202">
    <property type="entry name" value="WW_dom"/>
</dbReference>
<dbReference type="Gene3D" id="2.30.29.30">
    <property type="entry name" value="Pleckstrin-homology domain (PH domain)/Phosphotyrosine-binding domain (PTB)"/>
    <property type="match status" value="1"/>
</dbReference>
<dbReference type="InterPro" id="IPR050729">
    <property type="entry name" value="Rho-GAP"/>
</dbReference>
<dbReference type="Gene3D" id="1.10.555.10">
    <property type="entry name" value="Rho GTPase activation protein"/>
    <property type="match status" value="1"/>
</dbReference>
<evidence type="ECO:0000259" key="3">
    <source>
        <dbReference type="PROSITE" id="PS50003"/>
    </source>
</evidence>
<feature type="domain" description="Rho-GAP" evidence="5">
    <location>
        <begin position="416"/>
        <end position="629"/>
    </location>
</feature>
<dbReference type="Gene3D" id="2.20.70.10">
    <property type="match status" value="1"/>
</dbReference>
<sequence>YFSDFFRYEEIMMDCAVMANPVSTFQSTPSISNGSRDDGNGENDEHIYTNLAEMAEINNRPLPPVPEVNDEVLRVLNGGWQEYQTQAGRSYFHHSETGRSQWNPPRFLRSPAQVQAFIAANREKETEDGEEGEIQPETSPLLLPKAISMERDRRSLKCVPLPHAPILPLPTSMSASFSLPSRSIIADRLVPDRPEPLFEPPSLDAVVAVPLEQAPPTPKSASFDCESRGESSLKTIKCGTMEKTIDPTRKKEWVAAYMYLTSAHLIIYKDEKSAEKHGKHYAAPLGVCDLKGATVGYSAGREKKKRKIIEVLLSTGSCIYLRTASEKETEEWHDSLVLVVKKLPAGSGVGLLDHTSALVRTSSVASRAPMCESIALDPLPNKESVIERLMRFFRNRPSVELLKQKGIYKHEAVFGSTLSQISSQEGGALVPKFLRVATELIEARGLDTDGLYRVSGNLSAIQKIRCSIDQDKYSLLVNETDVHVLSGCLKLFFRELSESIFPPASTKAALSAVKLSGKARLSKLDELIKQLPNENRETLKHLFKHLLRVASHSAQNRMQVHNLAIVFGPTLFSCDEPKTTKKTEKKEKGKIKNDENGRMGGQSNSMLAYNLIMQGQVVEILLNDQNKMESLKGPVTVHP</sequence>
<evidence type="ECO:0000313" key="6">
    <source>
        <dbReference type="EMBL" id="GMT19297.1"/>
    </source>
</evidence>
<dbReference type="SUPFAM" id="SSF50729">
    <property type="entry name" value="PH domain-like"/>
    <property type="match status" value="1"/>
</dbReference>
<evidence type="ECO:0000256" key="2">
    <source>
        <dbReference type="SAM" id="MobiDB-lite"/>
    </source>
</evidence>
<accession>A0AAV5VHV1</accession>
<dbReference type="SMART" id="SM00233">
    <property type="entry name" value="PH"/>
    <property type="match status" value="1"/>
</dbReference>
<feature type="domain" description="WW" evidence="4">
    <location>
        <begin position="74"/>
        <end position="107"/>
    </location>
</feature>
<dbReference type="GO" id="GO:0007165">
    <property type="term" value="P:signal transduction"/>
    <property type="evidence" value="ECO:0007669"/>
    <property type="project" value="InterPro"/>
</dbReference>
<dbReference type="Pfam" id="PF00397">
    <property type="entry name" value="WW"/>
    <property type="match status" value="1"/>
</dbReference>
<dbReference type="Proteomes" id="UP001432322">
    <property type="component" value="Unassembled WGS sequence"/>
</dbReference>
<dbReference type="InterPro" id="IPR011993">
    <property type="entry name" value="PH-like_dom_sf"/>
</dbReference>
<dbReference type="InterPro" id="IPR000198">
    <property type="entry name" value="RhoGAP_dom"/>
</dbReference>
<dbReference type="PANTHER" id="PTHR23176">
    <property type="entry name" value="RHO/RAC/CDC GTPASE-ACTIVATING PROTEIN"/>
    <property type="match status" value="1"/>
</dbReference>
<proteinExistence type="predicted"/>
<evidence type="ECO:0000313" key="7">
    <source>
        <dbReference type="Proteomes" id="UP001432322"/>
    </source>
</evidence>
<dbReference type="GO" id="GO:0005096">
    <property type="term" value="F:GTPase activator activity"/>
    <property type="evidence" value="ECO:0007669"/>
    <property type="project" value="UniProtKB-KW"/>
</dbReference>
<keyword evidence="7" id="KW-1185">Reference proteome</keyword>
<feature type="compositionally biased region" description="Basic and acidic residues" evidence="2">
    <location>
        <begin position="577"/>
        <end position="597"/>
    </location>
</feature>
<evidence type="ECO:0000256" key="1">
    <source>
        <dbReference type="ARBA" id="ARBA00022468"/>
    </source>
</evidence>